<gene>
    <name evidence="1" type="ORF">SDC9_209478</name>
</gene>
<name>A0A645JE52_9ZZZZ</name>
<dbReference type="EMBL" id="VSSQ01138757">
    <property type="protein sequence ID" value="MPN61736.1"/>
    <property type="molecule type" value="Genomic_DNA"/>
</dbReference>
<sequence>MDNVIFSGLSEGMRAMDADIYRLFTQKRITKETALLFAANPEQLKKKLGD</sequence>
<reference evidence="1" key="1">
    <citation type="submission" date="2019-08" db="EMBL/GenBank/DDBJ databases">
        <authorList>
            <person name="Kucharzyk K."/>
            <person name="Murdoch R.W."/>
            <person name="Higgins S."/>
            <person name="Loffler F."/>
        </authorList>
    </citation>
    <scope>NUCLEOTIDE SEQUENCE</scope>
</reference>
<protein>
    <recommendedName>
        <fullName evidence="2">Twitching mobility protein</fullName>
    </recommendedName>
</protein>
<organism evidence="1">
    <name type="scientific">bioreactor metagenome</name>
    <dbReference type="NCBI Taxonomy" id="1076179"/>
    <lineage>
        <taxon>unclassified sequences</taxon>
        <taxon>metagenomes</taxon>
        <taxon>ecological metagenomes</taxon>
    </lineage>
</organism>
<proteinExistence type="predicted"/>
<accession>A0A645JE52</accession>
<comment type="caution">
    <text evidence="1">The sequence shown here is derived from an EMBL/GenBank/DDBJ whole genome shotgun (WGS) entry which is preliminary data.</text>
</comment>
<evidence type="ECO:0008006" key="2">
    <source>
        <dbReference type="Google" id="ProtNLM"/>
    </source>
</evidence>
<evidence type="ECO:0000313" key="1">
    <source>
        <dbReference type="EMBL" id="MPN61736.1"/>
    </source>
</evidence>
<dbReference type="AlphaFoldDB" id="A0A645JE52"/>